<dbReference type="AlphaFoldDB" id="D7TC49"/>
<dbReference type="InParanoid" id="D7TC49"/>
<dbReference type="HOGENOM" id="CLU_3385742_0_0_1"/>
<dbReference type="Proteomes" id="UP000009183">
    <property type="component" value="Chromosome 11"/>
</dbReference>
<sequence length="33" mass="3800">MACTLNFLQYQTGGVVRCPLHNYFFCISFVRLG</sequence>
<dbReference type="PaxDb" id="29760-VIT_11s0016g05680.t01"/>
<evidence type="ECO:0000313" key="1">
    <source>
        <dbReference type="EMBL" id="CBI28234.3"/>
    </source>
</evidence>
<proteinExistence type="predicted"/>
<keyword evidence="2" id="KW-1185">Reference proteome</keyword>
<evidence type="ECO:0000313" key="2">
    <source>
        <dbReference type="Proteomes" id="UP000009183"/>
    </source>
</evidence>
<accession>D7TC49</accession>
<name>D7TC49_VITVI</name>
<reference evidence="2" key="1">
    <citation type="journal article" date="2007" name="Nature">
        <title>The grapevine genome sequence suggests ancestral hexaploidization in major angiosperm phyla.</title>
        <authorList>
            <consortium name="The French-Italian Public Consortium for Grapevine Genome Characterization."/>
            <person name="Jaillon O."/>
            <person name="Aury J.-M."/>
            <person name="Noel B."/>
            <person name="Policriti A."/>
            <person name="Clepet C."/>
            <person name="Casagrande A."/>
            <person name="Choisne N."/>
            <person name="Aubourg S."/>
            <person name="Vitulo N."/>
            <person name="Jubin C."/>
            <person name="Vezzi A."/>
            <person name="Legeai F."/>
            <person name="Hugueney P."/>
            <person name="Dasilva C."/>
            <person name="Horner D."/>
            <person name="Mica E."/>
            <person name="Jublot D."/>
            <person name="Poulain J."/>
            <person name="Bruyere C."/>
            <person name="Billault A."/>
            <person name="Segurens B."/>
            <person name="Gouyvenoux M."/>
            <person name="Ugarte E."/>
            <person name="Cattonaro F."/>
            <person name="Anthouard V."/>
            <person name="Vico V."/>
            <person name="Del Fabbro C."/>
            <person name="Alaux M."/>
            <person name="Di Gaspero G."/>
            <person name="Dumas V."/>
            <person name="Felice N."/>
            <person name="Paillard S."/>
            <person name="Juman I."/>
            <person name="Moroldo M."/>
            <person name="Scalabrin S."/>
            <person name="Canaguier A."/>
            <person name="Le Clainche I."/>
            <person name="Malacrida G."/>
            <person name="Durand E."/>
            <person name="Pesole G."/>
            <person name="Laucou V."/>
            <person name="Chatelet P."/>
            <person name="Merdinoglu D."/>
            <person name="Delledonne M."/>
            <person name="Pezzotti M."/>
            <person name="Lecharny A."/>
            <person name="Scarpelli C."/>
            <person name="Artiguenave F."/>
            <person name="Pe M.E."/>
            <person name="Valle G."/>
            <person name="Morgante M."/>
            <person name="Caboche M."/>
            <person name="Adam-Blondon A.-F."/>
            <person name="Weissenbach J."/>
            <person name="Quetier F."/>
            <person name="Wincker P."/>
        </authorList>
    </citation>
    <scope>NUCLEOTIDE SEQUENCE [LARGE SCALE GENOMIC DNA]</scope>
    <source>
        <strain evidence="2">cv. Pinot noir / PN40024</strain>
    </source>
</reference>
<dbReference type="EMBL" id="FN595756">
    <property type="protein sequence ID" value="CBI28234.3"/>
    <property type="molecule type" value="Genomic_DNA"/>
</dbReference>
<protein>
    <submittedName>
        <fullName evidence="1">Uncharacterized protein</fullName>
    </submittedName>
</protein>
<gene>
    <name evidence="1" type="ordered locus">VIT_11s0016g05680</name>
</gene>
<organism evidence="1 2">
    <name type="scientific">Vitis vinifera</name>
    <name type="common">Grape</name>
    <dbReference type="NCBI Taxonomy" id="29760"/>
    <lineage>
        <taxon>Eukaryota</taxon>
        <taxon>Viridiplantae</taxon>
        <taxon>Streptophyta</taxon>
        <taxon>Embryophyta</taxon>
        <taxon>Tracheophyta</taxon>
        <taxon>Spermatophyta</taxon>
        <taxon>Magnoliopsida</taxon>
        <taxon>eudicotyledons</taxon>
        <taxon>Gunneridae</taxon>
        <taxon>Pentapetalae</taxon>
        <taxon>rosids</taxon>
        <taxon>Vitales</taxon>
        <taxon>Vitaceae</taxon>
        <taxon>Viteae</taxon>
        <taxon>Vitis</taxon>
    </lineage>
</organism>